<dbReference type="SUPFAM" id="SSF81345">
    <property type="entry name" value="ABC transporter involved in vitamin B12 uptake, BtuC"/>
    <property type="match status" value="1"/>
</dbReference>
<keyword evidence="7 8" id="KW-0472">Membrane</keyword>
<evidence type="ECO:0000256" key="7">
    <source>
        <dbReference type="ARBA" id="ARBA00023136"/>
    </source>
</evidence>
<evidence type="ECO:0000256" key="1">
    <source>
        <dbReference type="ARBA" id="ARBA00004651"/>
    </source>
</evidence>
<evidence type="ECO:0000256" key="2">
    <source>
        <dbReference type="ARBA" id="ARBA00007935"/>
    </source>
</evidence>
<accession>A0ABT9MD36</accession>
<feature type="transmembrane region" description="Helical" evidence="8">
    <location>
        <begin position="76"/>
        <end position="103"/>
    </location>
</feature>
<evidence type="ECO:0000313" key="9">
    <source>
        <dbReference type="EMBL" id="MDP9764144.1"/>
    </source>
</evidence>
<proteinExistence type="inferred from homology"/>
<reference evidence="9 10" key="1">
    <citation type="submission" date="2023-07" db="EMBL/GenBank/DDBJ databases">
        <title>Genomic Encyclopedia of Type Strains, Phase IV (KMG-IV): sequencing the most valuable type-strain genomes for metagenomic binning, comparative biology and taxonomic classification.</title>
        <authorList>
            <person name="Goeker M."/>
        </authorList>
    </citation>
    <scope>NUCLEOTIDE SEQUENCE [LARGE SCALE GENOMIC DNA]</scope>
    <source>
        <strain evidence="9 10">NIO-1023</strain>
    </source>
</reference>
<dbReference type="Pfam" id="PF01032">
    <property type="entry name" value="FecCD"/>
    <property type="match status" value="1"/>
</dbReference>
<evidence type="ECO:0000256" key="3">
    <source>
        <dbReference type="ARBA" id="ARBA00022448"/>
    </source>
</evidence>
<comment type="subcellular location">
    <subcellularLocation>
        <location evidence="1">Cell membrane</location>
        <topology evidence="1">Multi-pass membrane protein</topology>
    </subcellularLocation>
</comment>
<dbReference type="PANTHER" id="PTHR30472">
    <property type="entry name" value="FERRIC ENTEROBACTIN TRANSPORT SYSTEM PERMEASE PROTEIN"/>
    <property type="match status" value="1"/>
</dbReference>
<dbReference type="PANTHER" id="PTHR30472:SF25">
    <property type="entry name" value="ABC TRANSPORTER PERMEASE PROTEIN MJ0876-RELATED"/>
    <property type="match status" value="1"/>
</dbReference>
<keyword evidence="5 8" id="KW-0812">Transmembrane</keyword>
<feature type="transmembrane region" description="Helical" evidence="8">
    <location>
        <begin position="330"/>
        <end position="350"/>
    </location>
</feature>
<keyword evidence="6 8" id="KW-1133">Transmembrane helix</keyword>
<name>A0ABT9MD36_9DEIO</name>
<dbReference type="Proteomes" id="UP001232163">
    <property type="component" value="Unassembled WGS sequence"/>
</dbReference>
<organism evidence="9 10">
    <name type="scientific">Deinococcus enclensis</name>
    <dbReference type="NCBI Taxonomy" id="1049582"/>
    <lineage>
        <taxon>Bacteria</taxon>
        <taxon>Thermotogati</taxon>
        <taxon>Deinococcota</taxon>
        <taxon>Deinococci</taxon>
        <taxon>Deinococcales</taxon>
        <taxon>Deinococcaceae</taxon>
        <taxon>Deinococcus</taxon>
    </lineage>
</organism>
<sequence length="359" mass="36135">MTPPAALPTAPMTAAPSRQRVRAGWALALLPAALLSAVVLSVGTGAVHISPAQVLSILLTPLGLPALHPFDEQQAAVLWAIRLPRVLLGVLIGAGLAVAGAAMQGLFRNPLADPGLLGISSGASLAAAASVVLGAGALGPATLPLAAFAGSLLSTALVYLLSQDRGRVNVTTMLLAGIAINALCGAGTGLMTFLATDEQLRSITFWSLGSLGGATWPTVLSALPLILLGVAGLPLAARALNALMLGEHGAAHLGIPVQRVKWTVVTLVALSVGAGVAVAGTIGFVGLVVPHLLRLLTGPNHRTLLPASALLGGTLLVLADLAARTVAMPAEVPIGIVTALLGAPFFLYLLRRDRARLPA</sequence>
<keyword evidence="10" id="KW-1185">Reference proteome</keyword>
<feature type="transmembrane region" description="Helical" evidence="8">
    <location>
        <begin position="173"/>
        <end position="194"/>
    </location>
</feature>
<evidence type="ECO:0000256" key="4">
    <source>
        <dbReference type="ARBA" id="ARBA00022475"/>
    </source>
</evidence>
<comment type="caution">
    <text evidence="9">The sequence shown here is derived from an EMBL/GenBank/DDBJ whole genome shotgun (WGS) entry which is preliminary data.</text>
</comment>
<protein>
    <submittedName>
        <fullName evidence="9">Iron complex transport system permease protein</fullName>
    </submittedName>
</protein>
<evidence type="ECO:0000256" key="5">
    <source>
        <dbReference type="ARBA" id="ARBA00022692"/>
    </source>
</evidence>
<evidence type="ECO:0000256" key="8">
    <source>
        <dbReference type="SAM" id="Phobius"/>
    </source>
</evidence>
<evidence type="ECO:0000256" key="6">
    <source>
        <dbReference type="ARBA" id="ARBA00022989"/>
    </source>
</evidence>
<feature type="transmembrane region" description="Helical" evidence="8">
    <location>
        <begin position="214"/>
        <end position="236"/>
    </location>
</feature>
<keyword evidence="3" id="KW-0813">Transport</keyword>
<dbReference type="RefSeq" id="WP_229829701.1">
    <property type="nucleotide sequence ID" value="NZ_JAURUR010000003.1"/>
</dbReference>
<dbReference type="CDD" id="cd06550">
    <property type="entry name" value="TM_ABC_iron-siderophores_like"/>
    <property type="match status" value="1"/>
</dbReference>
<keyword evidence="4" id="KW-1003">Cell membrane</keyword>
<gene>
    <name evidence="9" type="ORF">QO006_001569</name>
</gene>
<feature type="transmembrane region" description="Helical" evidence="8">
    <location>
        <begin position="141"/>
        <end position="161"/>
    </location>
</feature>
<comment type="similarity">
    <text evidence="2">Belongs to the binding-protein-dependent transport system permease family. FecCD subfamily.</text>
</comment>
<dbReference type="InterPro" id="IPR000522">
    <property type="entry name" value="ABC_transptr_permease_BtuC"/>
</dbReference>
<dbReference type="Gene3D" id="1.10.3470.10">
    <property type="entry name" value="ABC transporter involved in vitamin B12 uptake, BtuC"/>
    <property type="match status" value="1"/>
</dbReference>
<dbReference type="EMBL" id="JAURUR010000003">
    <property type="protein sequence ID" value="MDP9764144.1"/>
    <property type="molecule type" value="Genomic_DNA"/>
</dbReference>
<evidence type="ECO:0000313" key="10">
    <source>
        <dbReference type="Proteomes" id="UP001232163"/>
    </source>
</evidence>
<dbReference type="InterPro" id="IPR037294">
    <property type="entry name" value="ABC_BtuC-like"/>
</dbReference>
<feature type="transmembrane region" description="Helical" evidence="8">
    <location>
        <begin position="115"/>
        <end position="135"/>
    </location>
</feature>
<feature type="transmembrane region" description="Helical" evidence="8">
    <location>
        <begin position="264"/>
        <end position="292"/>
    </location>
</feature>